<proteinExistence type="predicted"/>
<feature type="domain" description="Glycine zipper" evidence="2">
    <location>
        <begin position="44"/>
        <end position="84"/>
    </location>
</feature>
<name>A0A1I5CMH2_9PROT</name>
<dbReference type="Proteomes" id="UP000183107">
    <property type="component" value="Unassembled WGS sequence"/>
</dbReference>
<protein>
    <submittedName>
        <fullName evidence="3">Glycine zipper</fullName>
    </submittedName>
</protein>
<dbReference type="EMBL" id="FOVJ01000004">
    <property type="protein sequence ID" value="SFN88168.1"/>
    <property type="molecule type" value="Genomic_DNA"/>
</dbReference>
<evidence type="ECO:0000256" key="1">
    <source>
        <dbReference type="SAM" id="Phobius"/>
    </source>
</evidence>
<sequence length="237" mass="25084">MYKGEKRYQWRVVAAGTAMGVALSNCATTGGSGAGGENMGKMLGTLGGAAIGAAVGGATGGKYNPLIGAAIGAAVGYAAGYAFDSYRVSQKKDAAEVNDEYRKEHGGQLPAETMVTKYETKTEPSGLVNRGEKLDIVSEVELVKGANSIGKDRVDEELMISDASGKNTKKLRKQALSDTNVSGAYLTRFTFRPTEDVAQGTYPFKTVLYLNDEPVRESEGKIQVVRVGQELKVAILE</sequence>
<keyword evidence="1" id="KW-0472">Membrane</keyword>
<dbReference type="Pfam" id="PF13488">
    <property type="entry name" value="Gly-zipper_Omp"/>
    <property type="match status" value="1"/>
</dbReference>
<dbReference type="RefSeq" id="WP_074797125.1">
    <property type="nucleotide sequence ID" value="NZ_FOVJ01000004.1"/>
</dbReference>
<keyword evidence="1" id="KW-1133">Transmembrane helix</keyword>
<feature type="transmembrane region" description="Helical" evidence="1">
    <location>
        <begin position="66"/>
        <end position="83"/>
    </location>
</feature>
<gene>
    <name evidence="3" type="ORF">SAMN05216386_2065</name>
</gene>
<organism evidence="3 4">
    <name type="scientific">Nitrosospira briensis</name>
    <dbReference type="NCBI Taxonomy" id="35799"/>
    <lineage>
        <taxon>Bacteria</taxon>
        <taxon>Pseudomonadati</taxon>
        <taxon>Pseudomonadota</taxon>
        <taxon>Betaproteobacteria</taxon>
        <taxon>Nitrosomonadales</taxon>
        <taxon>Nitrosomonadaceae</taxon>
        <taxon>Nitrosospira</taxon>
    </lineage>
</organism>
<evidence type="ECO:0000313" key="3">
    <source>
        <dbReference type="EMBL" id="SFN88168.1"/>
    </source>
</evidence>
<evidence type="ECO:0000259" key="2">
    <source>
        <dbReference type="Pfam" id="PF13488"/>
    </source>
</evidence>
<keyword evidence="1" id="KW-0812">Transmembrane</keyword>
<keyword evidence="4" id="KW-1185">Reference proteome</keyword>
<dbReference type="InterPro" id="IPR039567">
    <property type="entry name" value="Gly-zipper"/>
</dbReference>
<evidence type="ECO:0000313" key="4">
    <source>
        <dbReference type="Proteomes" id="UP000183107"/>
    </source>
</evidence>
<dbReference type="AlphaFoldDB" id="A0A1I5CMH2"/>
<accession>A0A1I5CMH2</accession>
<reference evidence="4" key="1">
    <citation type="submission" date="2016-10" db="EMBL/GenBank/DDBJ databases">
        <authorList>
            <person name="Varghese N."/>
        </authorList>
    </citation>
    <scope>NUCLEOTIDE SEQUENCE [LARGE SCALE GENOMIC DNA]</scope>
    <source>
        <strain evidence="4">Nsp8</strain>
    </source>
</reference>